<sequence>MFLLTIPIVILLLPMTIWFYIYIFTGDFFISRQIFKIVFFYNRAERRKREENFIQKDLREELIHLSSMADKKVVDEYELTGDQAKDLKSFARYISKHPKSPFVSDEVLNIILRNDWLRNLQQTLTIFSKEETVIAYKKLLQMNPEKTTVQEVRKNFQEFIKVATNDILVRKALNRELDRMLMNELSPQEEKQFFNFLESPFKVDTKFLLRTLVQSNYAHA</sequence>
<dbReference type="EMBL" id="CAUZLT010000007">
    <property type="protein sequence ID" value="CAK1254042.1"/>
    <property type="molecule type" value="Genomic_DNA"/>
</dbReference>
<protein>
    <submittedName>
        <fullName evidence="2">Uncharacterized protein</fullName>
    </submittedName>
</protein>
<proteinExistence type="predicted"/>
<evidence type="ECO:0000313" key="3">
    <source>
        <dbReference type="Proteomes" id="UP001314262"/>
    </source>
</evidence>
<dbReference type="Proteomes" id="UP001314262">
    <property type="component" value="Unassembled WGS sequence"/>
</dbReference>
<gene>
    <name evidence="2" type="ORF">R53137_KAKDMLNK_01531</name>
</gene>
<comment type="caution">
    <text evidence="2">The sequence shown here is derived from an EMBL/GenBank/DDBJ whole genome shotgun (WGS) entry which is preliminary data.</text>
</comment>
<keyword evidence="1" id="KW-1133">Transmembrane helix</keyword>
<dbReference type="RefSeq" id="WP_338349246.1">
    <property type="nucleotide sequence ID" value="NZ_CAUZLT010000007.1"/>
</dbReference>
<feature type="transmembrane region" description="Helical" evidence="1">
    <location>
        <begin position="6"/>
        <end position="30"/>
    </location>
</feature>
<keyword evidence="3" id="KW-1185">Reference proteome</keyword>
<organism evidence="2 3">
    <name type="scientific">Fructobacillus tropaeoli</name>
    <dbReference type="NCBI Taxonomy" id="709323"/>
    <lineage>
        <taxon>Bacteria</taxon>
        <taxon>Bacillati</taxon>
        <taxon>Bacillota</taxon>
        <taxon>Bacilli</taxon>
        <taxon>Lactobacillales</taxon>
        <taxon>Lactobacillaceae</taxon>
        <taxon>Fructobacillus</taxon>
    </lineage>
</organism>
<keyword evidence="1" id="KW-0472">Membrane</keyword>
<evidence type="ECO:0000313" key="2">
    <source>
        <dbReference type="EMBL" id="CAK1254042.1"/>
    </source>
</evidence>
<name>A0ABM9N1N7_9LACO</name>
<reference evidence="2 3" key="1">
    <citation type="submission" date="2023-10" db="EMBL/GenBank/DDBJ databases">
        <authorList>
            <person name="Botero Cardona J."/>
        </authorList>
    </citation>
    <scope>NUCLEOTIDE SEQUENCE [LARGE SCALE GENOMIC DNA]</scope>
    <source>
        <strain evidence="2 3">R-53137</strain>
    </source>
</reference>
<keyword evidence="1" id="KW-0812">Transmembrane</keyword>
<accession>A0ABM9N1N7</accession>
<evidence type="ECO:0000256" key="1">
    <source>
        <dbReference type="SAM" id="Phobius"/>
    </source>
</evidence>